<organism evidence="1">
    <name type="scientific">Streptomyces sp. NBC_00060</name>
    <dbReference type="NCBI Taxonomy" id="2975636"/>
    <lineage>
        <taxon>Bacteria</taxon>
        <taxon>Bacillati</taxon>
        <taxon>Actinomycetota</taxon>
        <taxon>Actinomycetes</taxon>
        <taxon>Kitasatosporales</taxon>
        <taxon>Streptomycetaceae</taxon>
        <taxon>Streptomyces</taxon>
    </lineage>
</organism>
<sequence>MEANLVSMAFAMLNALLRGIGHGWTSSEFEHALGGAALHAVKFGPAQLIKKLGGGKVFTAVIGGSARGPLADDRTSAPCGFLLSSSLVLWVQGL</sequence>
<dbReference type="EMBL" id="CP108253">
    <property type="protein sequence ID" value="WTU44852.1"/>
    <property type="molecule type" value="Genomic_DNA"/>
</dbReference>
<evidence type="ECO:0000313" key="1">
    <source>
        <dbReference type="EMBL" id="WTU44852.1"/>
    </source>
</evidence>
<proteinExistence type="predicted"/>
<name>A0AAU2HD37_9ACTN</name>
<dbReference type="AlphaFoldDB" id="A0AAU2HD37"/>
<reference evidence="1" key="1">
    <citation type="submission" date="2022-10" db="EMBL/GenBank/DDBJ databases">
        <title>The complete genomes of actinobacterial strains from the NBC collection.</title>
        <authorList>
            <person name="Joergensen T.S."/>
            <person name="Alvarez Arevalo M."/>
            <person name="Sterndorff E.B."/>
            <person name="Faurdal D."/>
            <person name="Vuksanovic O."/>
            <person name="Mourched A.-S."/>
            <person name="Charusanti P."/>
            <person name="Shaw S."/>
            <person name="Blin K."/>
            <person name="Weber T."/>
        </authorList>
    </citation>
    <scope>NUCLEOTIDE SEQUENCE</scope>
    <source>
        <strain evidence="1">NBC_00060</strain>
    </source>
</reference>
<gene>
    <name evidence="1" type="ORF">OHV25_37375</name>
</gene>
<accession>A0AAU2HD37</accession>
<protein>
    <submittedName>
        <fullName evidence="1">Uncharacterized protein</fullName>
    </submittedName>
</protein>